<keyword evidence="2" id="KW-1185">Reference proteome</keyword>
<dbReference type="EMBL" id="BPLQ01006954">
    <property type="protein sequence ID" value="GIY26572.1"/>
    <property type="molecule type" value="Genomic_DNA"/>
</dbReference>
<dbReference type="AlphaFoldDB" id="A0AAV4RYW0"/>
<reference evidence="1 2" key="1">
    <citation type="submission" date="2021-06" db="EMBL/GenBank/DDBJ databases">
        <title>Caerostris darwini draft genome.</title>
        <authorList>
            <person name="Kono N."/>
            <person name="Arakawa K."/>
        </authorList>
    </citation>
    <scope>NUCLEOTIDE SEQUENCE [LARGE SCALE GENOMIC DNA]</scope>
</reference>
<accession>A0AAV4RYW0</accession>
<protein>
    <submittedName>
        <fullName evidence="1">Reverse transcriptase</fullName>
    </submittedName>
</protein>
<sequence length="96" mass="11173">MRKFITEYIEDCLDCNRCKPSNQKLAGLLQISVQSQRFEVISIDFLGPLPEGKSGKRWIFLIEGLNLSLCLILRRENVPLPNWMKCFFTMQYLGES</sequence>
<keyword evidence="1" id="KW-0548">Nucleotidyltransferase</keyword>
<comment type="caution">
    <text evidence="1">The sequence shown here is derived from an EMBL/GenBank/DDBJ whole genome shotgun (WGS) entry which is preliminary data.</text>
</comment>
<proteinExistence type="predicted"/>
<keyword evidence="1" id="KW-0695">RNA-directed DNA polymerase</keyword>
<organism evidence="1 2">
    <name type="scientific">Caerostris darwini</name>
    <dbReference type="NCBI Taxonomy" id="1538125"/>
    <lineage>
        <taxon>Eukaryota</taxon>
        <taxon>Metazoa</taxon>
        <taxon>Ecdysozoa</taxon>
        <taxon>Arthropoda</taxon>
        <taxon>Chelicerata</taxon>
        <taxon>Arachnida</taxon>
        <taxon>Araneae</taxon>
        <taxon>Araneomorphae</taxon>
        <taxon>Entelegynae</taxon>
        <taxon>Araneoidea</taxon>
        <taxon>Araneidae</taxon>
        <taxon>Caerostris</taxon>
    </lineage>
</organism>
<name>A0AAV4RYW0_9ARAC</name>
<dbReference type="GO" id="GO:0003964">
    <property type="term" value="F:RNA-directed DNA polymerase activity"/>
    <property type="evidence" value="ECO:0007669"/>
    <property type="project" value="UniProtKB-KW"/>
</dbReference>
<keyword evidence="1" id="KW-0808">Transferase</keyword>
<gene>
    <name evidence="1" type="primary">TY3B-I_49</name>
    <name evidence="1" type="ORF">CDAR_312941</name>
</gene>
<dbReference type="Proteomes" id="UP001054837">
    <property type="component" value="Unassembled WGS sequence"/>
</dbReference>
<evidence type="ECO:0000313" key="1">
    <source>
        <dbReference type="EMBL" id="GIY26572.1"/>
    </source>
</evidence>
<evidence type="ECO:0000313" key="2">
    <source>
        <dbReference type="Proteomes" id="UP001054837"/>
    </source>
</evidence>